<feature type="compositionally biased region" description="Basic and acidic residues" evidence="1">
    <location>
        <begin position="26"/>
        <end position="45"/>
    </location>
</feature>
<dbReference type="EMBL" id="OR756649">
    <property type="protein sequence ID" value="WZE63453.1"/>
    <property type="molecule type" value="Genomic_DNA"/>
</dbReference>
<reference evidence="2" key="1">
    <citation type="submission" date="2023-10" db="EMBL/GenBank/DDBJ databases">
        <title>Two new lytic phages for Micrococcus sp. strain 1402.</title>
        <authorList>
            <person name="Petrzik K."/>
        </authorList>
    </citation>
    <scope>NUCLEOTIDE SEQUENCE</scope>
</reference>
<evidence type="ECO:0000256" key="1">
    <source>
        <dbReference type="SAM" id="MobiDB-lite"/>
    </source>
</evidence>
<evidence type="ECO:0000313" key="2">
    <source>
        <dbReference type="EMBL" id="WZE63453.1"/>
    </source>
</evidence>
<feature type="region of interest" description="Disordered" evidence="1">
    <location>
        <begin position="16"/>
        <end position="67"/>
    </location>
</feature>
<organism evidence="2">
    <name type="scientific">Micrococcus phage Kurnik</name>
    <dbReference type="NCBI Taxonomy" id="3092208"/>
    <lineage>
        <taxon>Viruses</taxon>
        <taxon>Duplodnaviria</taxon>
        <taxon>Heunggongvirae</taxon>
        <taxon>Uroviricota</taxon>
        <taxon>Caudoviricetes</taxon>
    </lineage>
</organism>
<protein>
    <recommendedName>
        <fullName evidence="3">Tail assembly chaperone</fullName>
    </recommendedName>
</protein>
<proteinExistence type="predicted"/>
<evidence type="ECO:0008006" key="3">
    <source>
        <dbReference type="Google" id="ProtNLM"/>
    </source>
</evidence>
<name>A0AAU6R636_9CAUD</name>
<feature type="compositionally biased region" description="Polar residues" evidence="1">
    <location>
        <begin position="46"/>
        <end position="67"/>
    </location>
</feature>
<sequence length="67" mass="7306">MSLINVPSIGQQVQKVNPIPSRPKVGVKEDGFAKQFANRERRTPVEKTTTSPEAGNPNGQSFGTRVQ</sequence>
<accession>A0AAU6R636</accession>